<evidence type="ECO:0000313" key="2">
    <source>
        <dbReference type="Proteomes" id="UP001500212"/>
    </source>
</evidence>
<evidence type="ECO:0000313" key="1">
    <source>
        <dbReference type="EMBL" id="GAA4607140.1"/>
    </source>
</evidence>
<dbReference type="EMBL" id="BAABHJ010000005">
    <property type="protein sequence ID" value="GAA4607140.1"/>
    <property type="molecule type" value="Genomic_DNA"/>
</dbReference>
<dbReference type="RefSeq" id="WP_345353452.1">
    <property type="nucleotide sequence ID" value="NZ_BAABHJ010000005.1"/>
</dbReference>
<protein>
    <recommendedName>
        <fullName evidence="3">IraD/Gp25-like domain-containing protein</fullName>
    </recommendedName>
</protein>
<organism evidence="1 2">
    <name type="scientific">Actinoallomurus liliacearum</name>
    <dbReference type="NCBI Taxonomy" id="1080073"/>
    <lineage>
        <taxon>Bacteria</taxon>
        <taxon>Bacillati</taxon>
        <taxon>Actinomycetota</taxon>
        <taxon>Actinomycetes</taxon>
        <taxon>Streptosporangiales</taxon>
        <taxon>Thermomonosporaceae</taxon>
        <taxon>Actinoallomurus</taxon>
    </lineage>
</organism>
<evidence type="ECO:0008006" key="3">
    <source>
        <dbReference type="Google" id="ProtNLM"/>
    </source>
</evidence>
<gene>
    <name evidence="1" type="ORF">GCM10023195_26780</name>
</gene>
<comment type="caution">
    <text evidence="1">The sequence shown here is derived from an EMBL/GenBank/DDBJ whole genome shotgun (WGS) entry which is preliminary data.</text>
</comment>
<dbReference type="Pfam" id="PF20060">
    <property type="entry name" value="DUF6459"/>
    <property type="match status" value="1"/>
</dbReference>
<name>A0ABP8TI31_9ACTN</name>
<dbReference type="Proteomes" id="UP001500212">
    <property type="component" value="Unassembled WGS sequence"/>
</dbReference>
<sequence>MRRNPSARRPAPIRLIPYGSGRSPEITVHGSLAVALDSGPPPRTRPPLGVVRPGAPDVTADARLIARLVLEVLAGVRPYHHLAGRTTPELFEHLDGFAARMPTRVFPRLGTVRVCAPAPGVAEVTAIAAFGSRVHALALRLEHGRGRWRCAVIETTVPAS</sequence>
<dbReference type="InterPro" id="IPR045596">
    <property type="entry name" value="DUF6459"/>
</dbReference>
<reference evidence="2" key="1">
    <citation type="journal article" date="2019" name="Int. J. Syst. Evol. Microbiol.">
        <title>The Global Catalogue of Microorganisms (GCM) 10K type strain sequencing project: providing services to taxonomists for standard genome sequencing and annotation.</title>
        <authorList>
            <consortium name="The Broad Institute Genomics Platform"/>
            <consortium name="The Broad Institute Genome Sequencing Center for Infectious Disease"/>
            <person name="Wu L."/>
            <person name="Ma J."/>
        </authorList>
    </citation>
    <scope>NUCLEOTIDE SEQUENCE [LARGE SCALE GENOMIC DNA]</scope>
    <source>
        <strain evidence="2">JCM 17938</strain>
    </source>
</reference>
<accession>A0ABP8TI31</accession>
<keyword evidence="2" id="KW-1185">Reference proteome</keyword>
<proteinExistence type="predicted"/>